<feature type="compositionally biased region" description="Basic and acidic residues" evidence="1">
    <location>
        <begin position="35"/>
        <end position="45"/>
    </location>
</feature>
<sequence>MQDREGGLDLAEGQRLHALHGRAVDGHAGRTVTGVEEKLDEGTAERVPHDDRLAAERVDDLREVTEDFAHAQAGQR</sequence>
<comment type="caution">
    <text evidence="2">The sequence shown here is derived from an EMBL/GenBank/DDBJ whole genome shotgun (WGS) entry which is preliminary data.</text>
</comment>
<dbReference type="Proteomes" id="UP000660675">
    <property type="component" value="Unassembled WGS sequence"/>
</dbReference>
<evidence type="ECO:0000313" key="2">
    <source>
        <dbReference type="EMBL" id="GGV87775.1"/>
    </source>
</evidence>
<evidence type="ECO:0000313" key="3">
    <source>
        <dbReference type="Proteomes" id="UP000660675"/>
    </source>
</evidence>
<name>A0ABQ2W3A4_9ACTN</name>
<organism evidence="2 3">
    <name type="scientific">Streptomyces gelaticus</name>
    <dbReference type="NCBI Taxonomy" id="285446"/>
    <lineage>
        <taxon>Bacteria</taxon>
        <taxon>Bacillati</taxon>
        <taxon>Actinomycetota</taxon>
        <taxon>Actinomycetes</taxon>
        <taxon>Kitasatosporales</taxon>
        <taxon>Streptomycetaceae</taxon>
        <taxon>Streptomyces</taxon>
    </lineage>
</organism>
<protein>
    <submittedName>
        <fullName evidence="2">Uncharacterized protein</fullName>
    </submittedName>
</protein>
<accession>A0ABQ2W3A4</accession>
<gene>
    <name evidence="2" type="ORF">GCM10015535_37680</name>
</gene>
<reference evidence="3" key="1">
    <citation type="journal article" date="2019" name="Int. J. Syst. Evol. Microbiol.">
        <title>The Global Catalogue of Microorganisms (GCM) 10K type strain sequencing project: providing services to taxonomists for standard genome sequencing and annotation.</title>
        <authorList>
            <consortium name="The Broad Institute Genomics Platform"/>
            <consortium name="The Broad Institute Genome Sequencing Center for Infectious Disease"/>
            <person name="Wu L."/>
            <person name="Ma J."/>
        </authorList>
    </citation>
    <scope>NUCLEOTIDE SEQUENCE [LARGE SCALE GENOMIC DNA]</scope>
    <source>
        <strain evidence="3">JCM 4376</strain>
    </source>
</reference>
<evidence type="ECO:0000256" key="1">
    <source>
        <dbReference type="SAM" id="MobiDB-lite"/>
    </source>
</evidence>
<dbReference type="EMBL" id="BMTF01000012">
    <property type="protein sequence ID" value="GGV87775.1"/>
    <property type="molecule type" value="Genomic_DNA"/>
</dbReference>
<keyword evidence="3" id="KW-1185">Reference proteome</keyword>
<feature type="region of interest" description="Disordered" evidence="1">
    <location>
        <begin position="21"/>
        <end position="45"/>
    </location>
</feature>
<proteinExistence type="predicted"/>